<dbReference type="Proteomes" id="UP000478052">
    <property type="component" value="Unassembled WGS sequence"/>
</dbReference>
<reference evidence="1 2" key="1">
    <citation type="submission" date="2019-08" db="EMBL/GenBank/DDBJ databases">
        <title>Whole genome of Aphis craccivora.</title>
        <authorList>
            <person name="Voronova N.V."/>
            <person name="Shulinski R.S."/>
            <person name="Bandarenka Y.V."/>
            <person name="Zhorov D.G."/>
            <person name="Warner D."/>
        </authorList>
    </citation>
    <scope>NUCLEOTIDE SEQUENCE [LARGE SCALE GENOMIC DNA]</scope>
    <source>
        <strain evidence="1">180601</strain>
        <tissue evidence="1">Whole Body</tissue>
    </source>
</reference>
<gene>
    <name evidence="1" type="ORF">FWK35_00037934</name>
</gene>
<protein>
    <submittedName>
        <fullName evidence="1">Uncharacterized protein</fullName>
    </submittedName>
</protein>
<dbReference type="EMBL" id="VUJU01016404">
    <property type="protein sequence ID" value="KAF0689016.1"/>
    <property type="molecule type" value="Genomic_DNA"/>
</dbReference>
<dbReference type="AlphaFoldDB" id="A0A6G0VJ27"/>
<name>A0A6G0VJ27_APHCR</name>
<organism evidence="1 2">
    <name type="scientific">Aphis craccivora</name>
    <name type="common">Cowpea aphid</name>
    <dbReference type="NCBI Taxonomy" id="307492"/>
    <lineage>
        <taxon>Eukaryota</taxon>
        <taxon>Metazoa</taxon>
        <taxon>Ecdysozoa</taxon>
        <taxon>Arthropoda</taxon>
        <taxon>Hexapoda</taxon>
        <taxon>Insecta</taxon>
        <taxon>Pterygota</taxon>
        <taxon>Neoptera</taxon>
        <taxon>Paraneoptera</taxon>
        <taxon>Hemiptera</taxon>
        <taxon>Sternorrhyncha</taxon>
        <taxon>Aphidomorpha</taxon>
        <taxon>Aphidoidea</taxon>
        <taxon>Aphididae</taxon>
        <taxon>Aphidini</taxon>
        <taxon>Aphis</taxon>
        <taxon>Aphis</taxon>
    </lineage>
</organism>
<feature type="non-terminal residue" evidence="1">
    <location>
        <position position="83"/>
    </location>
</feature>
<accession>A0A6G0VJ27</accession>
<keyword evidence="2" id="KW-1185">Reference proteome</keyword>
<evidence type="ECO:0000313" key="2">
    <source>
        <dbReference type="Proteomes" id="UP000478052"/>
    </source>
</evidence>
<evidence type="ECO:0000313" key="1">
    <source>
        <dbReference type="EMBL" id="KAF0689016.1"/>
    </source>
</evidence>
<sequence length="83" mass="9638">MKMDKIWAEHNGPPMIVYKTEEVADIKNEHITRKIIAAEDTLIPPKILANIKFETNIDALDEQLAIHQVDRLNQKQYLNLETN</sequence>
<proteinExistence type="predicted"/>
<comment type="caution">
    <text evidence="1">The sequence shown here is derived from an EMBL/GenBank/DDBJ whole genome shotgun (WGS) entry which is preliminary data.</text>
</comment>